<dbReference type="STRING" id="58919.A0A316ZC13"/>
<evidence type="ECO:0008006" key="4">
    <source>
        <dbReference type="Google" id="ProtNLM"/>
    </source>
</evidence>
<organism evidence="2 3">
    <name type="scientific">Tilletiopsis washingtonensis</name>
    <dbReference type="NCBI Taxonomy" id="58919"/>
    <lineage>
        <taxon>Eukaryota</taxon>
        <taxon>Fungi</taxon>
        <taxon>Dikarya</taxon>
        <taxon>Basidiomycota</taxon>
        <taxon>Ustilaginomycotina</taxon>
        <taxon>Exobasidiomycetes</taxon>
        <taxon>Entylomatales</taxon>
        <taxon>Entylomatales incertae sedis</taxon>
        <taxon>Tilletiopsis</taxon>
    </lineage>
</organism>
<dbReference type="GeneID" id="37269414"/>
<evidence type="ECO:0000313" key="3">
    <source>
        <dbReference type="Proteomes" id="UP000245946"/>
    </source>
</evidence>
<keyword evidence="3" id="KW-1185">Reference proteome</keyword>
<feature type="region of interest" description="Disordered" evidence="1">
    <location>
        <begin position="161"/>
        <end position="182"/>
    </location>
</feature>
<proteinExistence type="predicted"/>
<dbReference type="AlphaFoldDB" id="A0A316ZC13"/>
<dbReference type="Proteomes" id="UP000245946">
    <property type="component" value="Unassembled WGS sequence"/>
</dbReference>
<accession>A0A316ZC13</accession>
<dbReference type="RefSeq" id="XP_025599519.1">
    <property type="nucleotide sequence ID" value="XM_025741870.1"/>
</dbReference>
<dbReference type="InterPro" id="IPR036928">
    <property type="entry name" value="AS_sf"/>
</dbReference>
<dbReference type="Gene3D" id="3.90.1300.10">
    <property type="entry name" value="Amidase signature (AS) domain"/>
    <property type="match status" value="1"/>
</dbReference>
<sequence length="182" mass="17819">MSSAALPADIAQGVTFAGDWRAAVAQYRASAPAVPASAALPAAPAGLTAPLAHANACAFAAEECCPSDSEPGPTFASLLPADATAPLEALAGPGADATALLERLRTGEVSVADATEAFLARAALAHAATGCLTSLLADSARARAAELDALRAAGGPVSVKRATLSTGGRPPVALGWRTATPP</sequence>
<dbReference type="SUPFAM" id="SSF75304">
    <property type="entry name" value="Amidase signature (AS) enzymes"/>
    <property type="match status" value="1"/>
</dbReference>
<protein>
    <recommendedName>
        <fullName evidence="4">Amidase domain-containing protein</fullName>
    </recommendedName>
</protein>
<reference evidence="2 3" key="1">
    <citation type="journal article" date="2018" name="Mol. Biol. Evol.">
        <title>Broad Genomic Sampling Reveals a Smut Pathogenic Ancestry of the Fungal Clade Ustilaginomycotina.</title>
        <authorList>
            <person name="Kijpornyongpan T."/>
            <person name="Mondo S.J."/>
            <person name="Barry K."/>
            <person name="Sandor L."/>
            <person name="Lee J."/>
            <person name="Lipzen A."/>
            <person name="Pangilinan J."/>
            <person name="LaButti K."/>
            <person name="Hainaut M."/>
            <person name="Henrissat B."/>
            <person name="Grigoriev I.V."/>
            <person name="Spatafora J.W."/>
            <person name="Aime M.C."/>
        </authorList>
    </citation>
    <scope>NUCLEOTIDE SEQUENCE [LARGE SCALE GENOMIC DNA]</scope>
    <source>
        <strain evidence="2 3">MCA 4186</strain>
    </source>
</reference>
<dbReference type="EMBL" id="KZ819288">
    <property type="protein sequence ID" value="PWN99240.1"/>
    <property type="molecule type" value="Genomic_DNA"/>
</dbReference>
<evidence type="ECO:0000256" key="1">
    <source>
        <dbReference type="SAM" id="MobiDB-lite"/>
    </source>
</evidence>
<gene>
    <name evidence="2" type="ORF">FA09DRAFT_328673</name>
</gene>
<evidence type="ECO:0000313" key="2">
    <source>
        <dbReference type="EMBL" id="PWN99240.1"/>
    </source>
</evidence>
<name>A0A316ZC13_9BASI</name>